<dbReference type="AlphaFoldDB" id="A0A8K0N962"/>
<dbReference type="Proteomes" id="UP000797356">
    <property type="component" value="Chromosome 10"/>
</dbReference>
<organism evidence="1 2">
    <name type="scientific">Cocos nucifera</name>
    <name type="common">Coconut palm</name>
    <dbReference type="NCBI Taxonomy" id="13894"/>
    <lineage>
        <taxon>Eukaryota</taxon>
        <taxon>Viridiplantae</taxon>
        <taxon>Streptophyta</taxon>
        <taxon>Embryophyta</taxon>
        <taxon>Tracheophyta</taxon>
        <taxon>Spermatophyta</taxon>
        <taxon>Magnoliopsida</taxon>
        <taxon>Liliopsida</taxon>
        <taxon>Arecaceae</taxon>
        <taxon>Arecoideae</taxon>
        <taxon>Cocoseae</taxon>
        <taxon>Attaleinae</taxon>
        <taxon>Cocos</taxon>
    </lineage>
</organism>
<evidence type="ECO:0000313" key="2">
    <source>
        <dbReference type="Proteomes" id="UP000797356"/>
    </source>
</evidence>
<reference evidence="1" key="1">
    <citation type="journal article" date="2017" name="Gigascience">
        <title>The genome draft of coconut (Cocos nucifera).</title>
        <authorList>
            <person name="Xiao Y."/>
            <person name="Xu P."/>
            <person name="Fan H."/>
            <person name="Baudouin L."/>
            <person name="Xia W."/>
            <person name="Bocs S."/>
            <person name="Xu J."/>
            <person name="Li Q."/>
            <person name="Guo A."/>
            <person name="Zhou L."/>
            <person name="Li J."/>
            <person name="Wu Y."/>
            <person name="Ma Z."/>
            <person name="Armero A."/>
            <person name="Issali A.E."/>
            <person name="Liu N."/>
            <person name="Peng M."/>
            <person name="Yang Y."/>
        </authorList>
    </citation>
    <scope>NUCLEOTIDE SEQUENCE</scope>
    <source>
        <tissue evidence="1">Spear leaf of Hainan Tall coconut</tissue>
    </source>
</reference>
<evidence type="ECO:0000313" key="1">
    <source>
        <dbReference type="EMBL" id="KAG1362634.1"/>
    </source>
</evidence>
<proteinExistence type="predicted"/>
<keyword evidence="2" id="KW-1185">Reference proteome</keyword>
<reference evidence="1" key="2">
    <citation type="submission" date="2019-07" db="EMBL/GenBank/DDBJ databases">
        <authorList>
            <person name="Yang Y."/>
            <person name="Bocs S."/>
            <person name="Baudouin L."/>
        </authorList>
    </citation>
    <scope>NUCLEOTIDE SEQUENCE</scope>
    <source>
        <tissue evidence="1">Spear leaf of Hainan Tall coconut</tissue>
    </source>
</reference>
<protein>
    <submittedName>
        <fullName evidence="1">Uncharacterized protein</fullName>
    </submittedName>
</protein>
<comment type="caution">
    <text evidence="1">The sequence shown here is derived from an EMBL/GenBank/DDBJ whole genome shotgun (WGS) entry which is preliminary data.</text>
</comment>
<name>A0A8K0N962_COCNU</name>
<accession>A0A8K0N962</accession>
<gene>
    <name evidence="1" type="ORF">COCNU_10G008530</name>
</gene>
<dbReference type="EMBL" id="CM017881">
    <property type="protein sequence ID" value="KAG1362634.1"/>
    <property type="molecule type" value="Genomic_DNA"/>
</dbReference>
<sequence>MGILEGKVCYENVVANIEQEKVIELNKELVVAIASWRVTEVELMESKEKIVKEKSSTITEGKHQAMEEYKASEPFEIEIVEGSLFTFTMGFNLYKTQVARLFLGVDVGHLNPEESKDKAERMVQMLVPLPWKHPRWMRQRIIG</sequence>